<dbReference type="InterPro" id="IPR023210">
    <property type="entry name" value="NADP_OxRdtase_dom"/>
</dbReference>
<dbReference type="RefSeq" id="WP_154917870.1">
    <property type="nucleotide sequence ID" value="NZ_VUOE01000001.1"/>
</dbReference>
<accession>A0A5B2TYK2</accession>
<dbReference type="PRINTS" id="PR00069">
    <property type="entry name" value="ALDKETRDTASE"/>
</dbReference>
<dbReference type="Proteomes" id="UP000323188">
    <property type="component" value="Unassembled WGS sequence"/>
</dbReference>
<proteinExistence type="predicted"/>
<evidence type="ECO:0000313" key="2">
    <source>
        <dbReference type="EMBL" id="KAA2219437.1"/>
    </source>
</evidence>
<gene>
    <name evidence="2" type="ORF">F0361_07495</name>
</gene>
<reference evidence="2 3" key="1">
    <citation type="submission" date="2019-09" db="EMBL/GenBank/DDBJ databases">
        <authorList>
            <person name="Khan S.A."/>
            <person name="Jeon C.O."/>
            <person name="Chun B.H."/>
            <person name="Jeong S.E."/>
        </authorList>
    </citation>
    <scope>NUCLEOTIDE SEQUENCE [LARGE SCALE GENOMIC DNA]</scope>
    <source>
        <strain evidence="2 3">KCTC 42508</strain>
    </source>
</reference>
<dbReference type="Gene3D" id="3.20.20.100">
    <property type="entry name" value="NADP-dependent oxidoreductase domain"/>
    <property type="match status" value="1"/>
</dbReference>
<dbReference type="PANTHER" id="PTHR43364:SF1">
    <property type="entry name" value="OXIDOREDUCTASE YDHF"/>
    <property type="match status" value="1"/>
</dbReference>
<dbReference type="SUPFAM" id="SSF51430">
    <property type="entry name" value="NAD(P)-linked oxidoreductase"/>
    <property type="match status" value="1"/>
</dbReference>
<dbReference type="InterPro" id="IPR036812">
    <property type="entry name" value="NAD(P)_OxRdtase_dom_sf"/>
</dbReference>
<dbReference type="EMBL" id="VUOE01000001">
    <property type="protein sequence ID" value="KAA2219437.1"/>
    <property type="molecule type" value="Genomic_DNA"/>
</dbReference>
<feature type="domain" description="NADP-dependent oxidoreductase" evidence="1">
    <location>
        <begin position="9"/>
        <end position="278"/>
    </location>
</feature>
<dbReference type="InterPro" id="IPR020471">
    <property type="entry name" value="AKR"/>
</dbReference>
<organism evidence="2 3">
    <name type="scientific">Maribacter flavus</name>
    <dbReference type="NCBI Taxonomy" id="1658664"/>
    <lineage>
        <taxon>Bacteria</taxon>
        <taxon>Pseudomonadati</taxon>
        <taxon>Bacteroidota</taxon>
        <taxon>Flavobacteriia</taxon>
        <taxon>Flavobacteriales</taxon>
        <taxon>Flavobacteriaceae</taxon>
        <taxon>Maribacter</taxon>
    </lineage>
</organism>
<dbReference type="AlphaFoldDB" id="A0A5B2TYK2"/>
<dbReference type="Pfam" id="PF00248">
    <property type="entry name" value="Aldo_ket_red"/>
    <property type="match status" value="1"/>
</dbReference>
<comment type="caution">
    <text evidence="2">The sequence shown here is derived from an EMBL/GenBank/DDBJ whole genome shotgun (WGS) entry which is preliminary data.</text>
</comment>
<sequence length="291" mass="32887">MNSTTEYSKIIAGTMTWGKWGKRLTTDEMVCLMNHCVDLGITTFDHADIYGDYTTEADFGAAFSKSGIQRENVQFISKCGIQFKVESRSNKVKHYDYDSEYIIWSVEQSLQKLNTEYLDLLLLHRPSPLMDPEEISLAISKLKQEGKIKQFGVSNFSPSQIKLLETKVKVEGNQVECSLTSNDVMDNGTLDDCIIKGRMVMAWSPLGTYFRKSSDRTNRIQKIIDQLAPKYNATEDQLLLAWVLRHPAGIRPVVGTANEVRLALAIKALEIQMELEDWFLLLEASNGSEVA</sequence>
<evidence type="ECO:0000259" key="1">
    <source>
        <dbReference type="Pfam" id="PF00248"/>
    </source>
</evidence>
<name>A0A5B2TYK2_9FLAO</name>
<evidence type="ECO:0000313" key="3">
    <source>
        <dbReference type="Proteomes" id="UP000323188"/>
    </source>
</evidence>
<dbReference type="PANTHER" id="PTHR43364">
    <property type="entry name" value="NADH-SPECIFIC METHYLGLYOXAL REDUCTASE-RELATED"/>
    <property type="match status" value="1"/>
</dbReference>
<protein>
    <submittedName>
        <fullName evidence="2">Aldo/keto reductase</fullName>
    </submittedName>
</protein>
<dbReference type="GO" id="GO:0005829">
    <property type="term" value="C:cytosol"/>
    <property type="evidence" value="ECO:0007669"/>
    <property type="project" value="TreeGrafter"/>
</dbReference>
<dbReference type="InterPro" id="IPR050523">
    <property type="entry name" value="AKR_Detox_Biosynth"/>
</dbReference>
<dbReference type="GO" id="GO:0016491">
    <property type="term" value="F:oxidoreductase activity"/>
    <property type="evidence" value="ECO:0007669"/>
    <property type="project" value="InterPro"/>
</dbReference>